<dbReference type="PROSITE" id="PS50113">
    <property type="entry name" value="PAC"/>
    <property type="match status" value="1"/>
</dbReference>
<dbReference type="GO" id="GO:0005634">
    <property type="term" value="C:nucleus"/>
    <property type="evidence" value="ECO:0007669"/>
    <property type="project" value="TreeGrafter"/>
</dbReference>
<dbReference type="InterPro" id="IPR035965">
    <property type="entry name" value="PAS-like_dom_sf"/>
</dbReference>
<evidence type="ECO:0000256" key="3">
    <source>
        <dbReference type="ARBA" id="ARBA00022630"/>
    </source>
</evidence>
<protein>
    <submittedName>
        <fullName evidence="9">Putative LOV domain-containing protein</fullName>
    </submittedName>
</protein>
<dbReference type="InterPro" id="IPR001610">
    <property type="entry name" value="PAC"/>
</dbReference>
<keyword evidence="5" id="KW-0157">Chromophore</keyword>
<evidence type="ECO:0000259" key="8">
    <source>
        <dbReference type="PROSITE" id="PS50113"/>
    </source>
</evidence>
<feature type="domain" description="PAC" evidence="8">
    <location>
        <begin position="377"/>
        <end position="431"/>
    </location>
</feature>
<sequence length="466" mass="51383">MGLRFMIQEDETGASGGKMESFVDSLRNAYSDSLKDSLSEFEFNFVISDPRLPENPVVFASEGFCRMSGYTAEEVLGRNCRFLQGPDTDRRTVLELRDAVREERSAQVRILNYSKNGEPFWNLFHLAPVFSKVDGTVIHFVGVQTPVPSQLATSLPDKGTILSQLAMDSTRSRNYALRVGEFQVFNTNVDYNRKFLESGCRANTTPRVSASFLCTKSYTNLPDSLDARMQENQNDATASSTFLGGGVIGIRDSDPCKPQGPRSLEATDVARRLVSQLVESSKGKGGVVENRDEQLSGCNPEGVSSSLVLSLTRIQQSFVLTDPHLPDAPIVHTSDLFLHLTGYSREEVVGNNCRFLQGPGTDPESVSQIRESIRLEKPCSIRILNYRKDKRPFWNLLHIAPVRSSSGKVAFFVGVQLKVSAADEVVEEVEGMNPQMKQLSAVGAVRVAVRSLQGVGLRRCITNANA</sequence>
<dbReference type="InterPro" id="IPR000700">
    <property type="entry name" value="PAS-assoc_C"/>
</dbReference>
<reference evidence="9" key="1">
    <citation type="journal article" date="2016" name="Proc. Natl. Acad. Sci. U.S.A.">
        <title>Functional and topological diversity of LOV domain photoreceptors.</title>
        <authorList>
            <person name="Glantz S.T."/>
            <person name="Carpenter E.J."/>
            <person name="Melkonian M."/>
            <person name="Gardner K.H."/>
            <person name="Boyden E.S."/>
            <person name="Wong G.K."/>
            <person name="Chow B.Y."/>
        </authorList>
    </citation>
    <scope>NUCLEOTIDE SEQUENCE</scope>
    <source>
        <strain evidence="9">PIUF_2004226</strain>
    </source>
</reference>
<dbReference type="PANTHER" id="PTHR47429">
    <property type="entry name" value="PROTEIN TWIN LOV 1"/>
    <property type="match status" value="1"/>
</dbReference>
<keyword evidence="4" id="KW-0288">FMN</keyword>
<organism evidence="9">
    <name type="scientific">Pellia sp. BC-2016</name>
    <dbReference type="NCBI Taxonomy" id="1799610"/>
    <lineage>
        <taxon>Eukaryota</taxon>
        <taxon>Viridiplantae</taxon>
        <taxon>Streptophyta</taxon>
        <taxon>Embryophyta</taxon>
        <taxon>Marchantiophyta</taxon>
        <taxon>Jungermanniopsida</taxon>
        <taxon>Pelliidae</taxon>
        <taxon>Pelliales</taxon>
        <taxon>Pelliaceae</taxon>
        <taxon>Pellia</taxon>
    </lineage>
</organism>
<dbReference type="SUPFAM" id="SSF55785">
    <property type="entry name" value="PYP-like sensor domain (PAS domain)"/>
    <property type="match status" value="2"/>
</dbReference>
<feature type="domain" description="PAS" evidence="7">
    <location>
        <begin position="57"/>
        <end position="103"/>
    </location>
</feature>
<keyword evidence="3" id="KW-0285">Flavoprotein</keyword>
<dbReference type="GO" id="GO:0009637">
    <property type="term" value="P:response to blue light"/>
    <property type="evidence" value="ECO:0007669"/>
    <property type="project" value="UniProtKB-ARBA"/>
</dbReference>
<evidence type="ECO:0000256" key="2">
    <source>
        <dbReference type="ARBA" id="ARBA00022606"/>
    </source>
</evidence>
<dbReference type="SMART" id="SM00086">
    <property type="entry name" value="PAC"/>
    <property type="match status" value="2"/>
</dbReference>
<dbReference type="PROSITE" id="PS50112">
    <property type="entry name" value="PAS"/>
    <property type="match status" value="2"/>
</dbReference>
<dbReference type="Gene3D" id="3.30.450.20">
    <property type="entry name" value="PAS domain"/>
    <property type="match status" value="2"/>
</dbReference>
<proteinExistence type="evidence at transcript level"/>
<dbReference type="EMBL" id="KU700451">
    <property type="protein sequence ID" value="AML78222.1"/>
    <property type="molecule type" value="mRNA"/>
</dbReference>
<accession>A0A126X0H1</accession>
<evidence type="ECO:0000259" key="7">
    <source>
        <dbReference type="PROSITE" id="PS50112"/>
    </source>
</evidence>
<evidence type="ECO:0000256" key="1">
    <source>
        <dbReference type="ARBA" id="ARBA00022543"/>
    </source>
</evidence>
<feature type="domain" description="PAS" evidence="7">
    <location>
        <begin position="327"/>
        <end position="374"/>
    </location>
</feature>
<dbReference type="AlphaFoldDB" id="A0A126X0H1"/>
<dbReference type="CDD" id="cd00130">
    <property type="entry name" value="PAS"/>
    <property type="match status" value="2"/>
</dbReference>
<keyword evidence="6" id="KW-0675">Receptor</keyword>
<dbReference type="PANTHER" id="PTHR47429:SF2">
    <property type="entry name" value="PROTEIN TWIN LOV 1"/>
    <property type="match status" value="1"/>
</dbReference>
<dbReference type="GO" id="GO:0009881">
    <property type="term" value="F:photoreceptor activity"/>
    <property type="evidence" value="ECO:0007669"/>
    <property type="project" value="UniProtKB-KW"/>
</dbReference>
<dbReference type="NCBIfam" id="TIGR00229">
    <property type="entry name" value="sensory_box"/>
    <property type="match status" value="2"/>
</dbReference>
<keyword evidence="2" id="KW-0716">Sensory transduction</keyword>
<name>A0A126X0H1_9MARC</name>
<dbReference type="Pfam" id="PF13426">
    <property type="entry name" value="PAS_9"/>
    <property type="match status" value="2"/>
</dbReference>
<evidence type="ECO:0000256" key="4">
    <source>
        <dbReference type="ARBA" id="ARBA00022643"/>
    </source>
</evidence>
<keyword evidence="1" id="KW-0600">Photoreceptor protein</keyword>
<evidence type="ECO:0000256" key="5">
    <source>
        <dbReference type="ARBA" id="ARBA00022991"/>
    </source>
</evidence>
<evidence type="ECO:0000256" key="6">
    <source>
        <dbReference type="ARBA" id="ARBA00023170"/>
    </source>
</evidence>
<dbReference type="InterPro" id="IPR000014">
    <property type="entry name" value="PAS"/>
</dbReference>
<evidence type="ECO:0000313" key="9">
    <source>
        <dbReference type="EMBL" id="AML78222.1"/>
    </source>
</evidence>